<reference evidence="1" key="1">
    <citation type="journal article" date="2020" name="Stud. Mycol.">
        <title>101 Dothideomycetes genomes: a test case for predicting lifestyles and emergence of pathogens.</title>
        <authorList>
            <person name="Haridas S."/>
            <person name="Albert R."/>
            <person name="Binder M."/>
            <person name="Bloem J."/>
            <person name="Labutti K."/>
            <person name="Salamov A."/>
            <person name="Andreopoulos B."/>
            <person name="Baker S."/>
            <person name="Barry K."/>
            <person name="Bills G."/>
            <person name="Bluhm B."/>
            <person name="Cannon C."/>
            <person name="Castanera R."/>
            <person name="Culley D."/>
            <person name="Daum C."/>
            <person name="Ezra D."/>
            <person name="Gonzalez J."/>
            <person name="Henrissat B."/>
            <person name="Kuo A."/>
            <person name="Liang C."/>
            <person name="Lipzen A."/>
            <person name="Lutzoni F."/>
            <person name="Magnuson J."/>
            <person name="Mondo S."/>
            <person name="Nolan M."/>
            <person name="Ohm R."/>
            <person name="Pangilinan J."/>
            <person name="Park H.-J."/>
            <person name="Ramirez L."/>
            <person name="Alfaro M."/>
            <person name="Sun H."/>
            <person name="Tritt A."/>
            <person name="Yoshinaga Y."/>
            <person name="Zwiers L.-H."/>
            <person name="Turgeon B."/>
            <person name="Goodwin S."/>
            <person name="Spatafora J."/>
            <person name="Crous P."/>
            <person name="Grigoriev I."/>
        </authorList>
    </citation>
    <scope>NUCLEOTIDE SEQUENCE</scope>
    <source>
        <strain evidence="1">CBS 119925</strain>
    </source>
</reference>
<accession>A0A6A6VAD4</accession>
<organism evidence="1 2">
    <name type="scientific">Sporormia fimetaria CBS 119925</name>
    <dbReference type="NCBI Taxonomy" id="1340428"/>
    <lineage>
        <taxon>Eukaryota</taxon>
        <taxon>Fungi</taxon>
        <taxon>Dikarya</taxon>
        <taxon>Ascomycota</taxon>
        <taxon>Pezizomycotina</taxon>
        <taxon>Dothideomycetes</taxon>
        <taxon>Pleosporomycetidae</taxon>
        <taxon>Pleosporales</taxon>
        <taxon>Sporormiaceae</taxon>
        <taxon>Sporormia</taxon>
    </lineage>
</organism>
<proteinExistence type="predicted"/>
<dbReference type="EMBL" id="MU006579">
    <property type="protein sequence ID" value="KAF2746107.1"/>
    <property type="molecule type" value="Genomic_DNA"/>
</dbReference>
<name>A0A6A6VAD4_9PLEO</name>
<protein>
    <submittedName>
        <fullName evidence="1">Uncharacterized protein</fullName>
    </submittedName>
</protein>
<gene>
    <name evidence="1" type="ORF">M011DRAFT_98320</name>
</gene>
<evidence type="ECO:0000313" key="1">
    <source>
        <dbReference type="EMBL" id="KAF2746107.1"/>
    </source>
</evidence>
<keyword evidence="2" id="KW-1185">Reference proteome</keyword>
<dbReference type="Proteomes" id="UP000799440">
    <property type="component" value="Unassembled WGS sequence"/>
</dbReference>
<dbReference type="AlphaFoldDB" id="A0A6A6VAD4"/>
<evidence type="ECO:0000313" key="2">
    <source>
        <dbReference type="Proteomes" id="UP000799440"/>
    </source>
</evidence>
<sequence>MSGKACHLDDDDCQPLSFQLRSSYASTVDELTDALHIFERRGRGYVSLSRTTPSIDPAGFWSSGVRVSISTVSCCSWFLGSFGDAVATNFIGRQDGEQGIVQLREPWSSWSQWSNSHSVARVARLSANQRAAVPRGFASIPCACNKPLLLTLSLHAEHSMMNKRRTYLA</sequence>